<dbReference type="EMBL" id="JAUTXT010000016">
    <property type="protein sequence ID" value="KAK3675054.1"/>
    <property type="molecule type" value="Genomic_DNA"/>
</dbReference>
<dbReference type="AlphaFoldDB" id="A0AAE0WNP8"/>
<sequence>MNASFQLREFMHESIEKMRANEPGCLQFQVLEEAEEGEDGSKELRMVLVELYESREALDFHRRQRNYAKVFQTIQEEGLMKAMPDMIVLKGTGGFRDMQ</sequence>
<evidence type="ECO:0000259" key="1">
    <source>
        <dbReference type="Pfam" id="PF03992"/>
    </source>
</evidence>
<keyword evidence="3" id="KW-1185">Reference proteome</keyword>
<dbReference type="Pfam" id="PF03992">
    <property type="entry name" value="ABM"/>
    <property type="match status" value="1"/>
</dbReference>
<proteinExistence type="predicted"/>
<feature type="domain" description="ABM" evidence="1">
    <location>
        <begin position="13"/>
        <end position="70"/>
    </location>
</feature>
<accession>A0AAE0WNP8</accession>
<protein>
    <recommendedName>
        <fullName evidence="1">ABM domain-containing protein</fullName>
    </recommendedName>
</protein>
<dbReference type="SUPFAM" id="SSF54909">
    <property type="entry name" value="Dimeric alpha+beta barrel"/>
    <property type="match status" value="1"/>
</dbReference>
<reference evidence="2" key="1">
    <citation type="submission" date="2023-07" db="EMBL/GenBank/DDBJ databases">
        <title>Black Yeasts Isolated from many extreme environments.</title>
        <authorList>
            <person name="Coleine C."/>
            <person name="Stajich J.E."/>
            <person name="Selbmann L."/>
        </authorList>
    </citation>
    <scope>NUCLEOTIDE SEQUENCE</scope>
    <source>
        <strain evidence="2">CCFEE 5485</strain>
    </source>
</reference>
<dbReference type="InterPro" id="IPR007138">
    <property type="entry name" value="ABM_dom"/>
</dbReference>
<evidence type="ECO:0000313" key="3">
    <source>
        <dbReference type="Proteomes" id="UP001274830"/>
    </source>
</evidence>
<name>A0AAE0WNP8_9PEZI</name>
<dbReference type="Proteomes" id="UP001274830">
    <property type="component" value="Unassembled WGS sequence"/>
</dbReference>
<gene>
    <name evidence="2" type="ORF">LTR78_004988</name>
</gene>
<dbReference type="InterPro" id="IPR011008">
    <property type="entry name" value="Dimeric_a/b-barrel"/>
</dbReference>
<comment type="caution">
    <text evidence="2">The sequence shown here is derived from an EMBL/GenBank/DDBJ whole genome shotgun (WGS) entry which is preliminary data.</text>
</comment>
<evidence type="ECO:0000313" key="2">
    <source>
        <dbReference type="EMBL" id="KAK3675054.1"/>
    </source>
</evidence>
<dbReference type="Gene3D" id="3.30.70.100">
    <property type="match status" value="1"/>
</dbReference>
<organism evidence="2 3">
    <name type="scientific">Recurvomyces mirabilis</name>
    <dbReference type="NCBI Taxonomy" id="574656"/>
    <lineage>
        <taxon>Eukaryota</taxon>
        <taxon>Fungi</taxon>
        <taxon>Dikarya</taxon>
        <taxon>Ascomycota</taxon>
        <taxon>Pezizomycotina</taxon>
        <taxon>Dothideomycetes</taxon>
        <taxon>Dothideomycetidae</taxon>
        <taxon>Mycosphaerellales</taxon>
        <taxon>Teratosphaeriaceae</taxon>
        <taxon>Recurvomyces</taxon>
    </lineage>
</organism>